<keyword evidence="1" id="KW-0472">Membrane</keyword>
<dbReference type="InterPro" id="IPR027463">
    <property type="entry name" value="AcrB_DN_DC_subdom"/>
</dbReference>
<dbReference type="Pfam" id="PF00873">
    <property type="entry name" value="ACR_tran"/>
    <property type="match status" value="1"/>
</dbReference>
<dbReference type="Gene3D" id="3.30.2090.10">
    <property type="entry name" value="Multidrug efflux transporter AcrB TolC docking domain, DN and DC subdomains"/>
    <property type="match status" value="2"/>
</dbReference>
<dbReference type="Gene3D" id="3.30.70.1320">
    <property type="entry name" value="Multidrug efflux transporter AcrB pore domain like"/>
    <property type="match status" value="1"/>
</dbReference>
<sequence>MKIVEYSVKNPVVVLVGVIFLLLFGYLALRQMPYSLTPNITRPTVSIITTWSGATPYEIEKEIVQRQEKFLKNLHNLIAITSTSREGVAVVNLEFQIDTDMKKVLLDINAKLSEVRGYPSNIDNPVVKSTGENIAPVAYLFIKSRTKQSVKQFYTYISEDIVKLYERLDGVGAVDIVGGVAKQVQVILNTKQLAFYNITIEDVMMAIQSHNIDVSAGSLDYGQRAYRVRTIGLYKDIQDIYNTIVKTSDTQVVYLRDIASVIESYELSTVPNMHNNNETMSLQVRPSADANVLDLIERVRNLTIKLNEAELREHNLYIDWGRDSAGFIKDAIALVKHDILLGIILAALVLYVFLRSFSSVFVVSVIIPISILSSFIILNFIDRSLNVILLAGVSFAVSMIIDSSIVVVENIYRHYGMGKRMFESCIDGTREVLGALFASTITTVAIFIPIIGLKDDVGQLFSDIALASSSALILSFIICVIVVPSLYYSLAKFLHITYKPDSSSPQSAILVKLTQIIKSILSTIFPKKIFSPRLIVRIMHPKITFDLLLLRIGQFLFRIITKLVDLCLRNVWMRMMCVVFFMVFSVFIVIVFFPKLDYLPKGSQNFIIAYVQTPNGLSYQERLDILQEIYNYHAPYMLNNGFNGDSKYPAIRDFYVSAGTTSTYFYVISDDTKRYKELIPLMRNSIDSIPNIRGSVVEQGIFSSSGISENVEVNIVGFDMDSMLHSAMVFMQLAKEHLPGARIRVFPSLDLGNREINLYPDMRALAVNGLNVKSFGNIVDVVIGGKKVSDFRDEQGRIIDLVLQSDNMTQSPEDILYSQIYAPSGRIIPLSSLADIRQDIGLSQIRHFEQNRNILLYINPQSSIPLQDVIATIDNIIKPQMQAQNALGDNRIVLSGNANKLHKLAKHLSGGFILALVITYLLLAALYSNFLYPIIIIVTVPFALAGGFIGLKFVDTYIANQNLDVLTMLGFIILVGSVVNNAILIVYQSLINLRDGGMNVYDSVYNATISRIRPIYMSMLTSLLALSPLVFSSGAGSEIYRGLGAVIGGGILVSTVISVFVIPSLLLFTLKTPKNIIV</sequence>
<feature type="transmembrane region" description="Helical" evidence="1">
    <location>
        <begin position="387"/>
        <end position="412"/>
    </location>
</feature>
<feature type="transmembrane region" description="Helical" evidence="1">
    <location>
        <begin position="966"/>
        <end position="991"/>
    </location>
</feature>
<dbReference type="EMBL" id="JRPD02000009">
    <property type="protein sequence ID" value="TLE00230.1"/>
    <property type="molecule type" value="Genomic_DNA"/>
</dbReference>
<evidence type="ECO:0000313" key="5">
    <source>
        <dbReference type="Proteomes" id="UP000255139"/>
    </source>
</evidence>
<feature type="transmembrane region" description="Helical" evidence="1">
    <location>
        <begin position="432"/>
        <end position="452"/>
    </location>
</feature>
<reference evidence="3 4" key="1">
    <citation type="journal article" date="2014" name="Genome Announc.">
        <title>Draft genome sequences of eight enterohepatic helicobacter species isolated from both laboratory and wild rodents.</title>
        <authorList>
            <person name="Sheh A."/>
            <person name="Shen Z."/>
            <person name="Fox J.G."/>
        </authorList>
    </citation>
    <scope>NUCLEOTIDE SEQUENCE [LARGE SCALE GENOMIC DNA]</scope>
    <source>
        <strain evidence="3 4">ST1</strain>
    </source>
</reference>
<feature type="transmembrane region" description="Helical" evidence="1">
    <location>
        <begin position="361"/>
        <end position="381"/>
    </location>
</feature>
<dbReference type="SUPFAM" id="SSF82866">
    <property type="entry name" value="Multidrug efflux transporter AcrB transmembrane domain"/>
    <property type="match status" value="2"/>
</dbReference>
<evidence type="ECO:0000313" key="4">
    <source>
        <dbReference type="Proteomes" id="UP000029922"/>
    </source>
</evidence>
<feature type="transmembrane region" description="Helical" evidence="1">
    <location>
        <begin position="1043"/>
        <end position="1068"/>
    </location>
</feature>
<keyword evidence="1" id="KW-1133">Transmembrane helix</keyword>
<feature type="transmembrane region" description="Helical" evidence="1">
    <location>
        <begin position="1011"/>
        <end position="1031"/>
    </location>
</feature>
<dbReference type="Gene3D" id="1.20.1640.10">
    <property type="entry name" value="Multidrug efflux transporter AcrB transmembrane domain"/>
    <property type="match status" value="2"/>
</dbReference>
<feature type="transmembrane region" description="Helical" evidence="1">
    <location>
        <begin position="464"/>
        <end position="490"/>
    </location>
</feature>
<dbReference type="Proteomes" id="UP000029922">
    <property type="component" value="Unassembled WGS sequence"/>
</dbReference>
<dbReference type="GO" id="GO:0042910">
    <property type="term" value="F:xenobiotic transmembrane transporter activity"/>
    <property type="evidence" value="ECO:0007669"/>
    <property type="project" value="TreeGrafter"/>
</dbReference>
<dbReference type="OrthoDB" id="8430015at2"/>
<dbReference type="EMBL" id="UGJE01000002">
    <property type="protein sequence ID" value="STQ85719.1"/>
    <property type="molecule type" value="Genomic_DNA"/>
</dbReference>
<dbReference type="Gene3D" id="3.30.70.1440">
    <property type="entry name" value="Multidrug efflux transporter AcrB pore domain"/>
    <property type="match status" value="1"/>
</dbReference>
<organism evidence="2 5">
    <name type="scientific">Helicobacter muridarum</name>
    <dbReference type="NCBI Taxonomy" id="216"/>
    <lineage>
        <taxon>Bacteria</taxon>
        <taxon>Pseudomonadati</taxon>
        <taxon>Campylobacterota</taxon>
        <taxon>Epsilonproteobacteria</taxon>
        <taxon>Campylobacterales</taxon>
        <taxon>Helicobacteraceae</taxon>
        <taxon>Helicobacter</taxon>
    </lineage>
</organism>
<proteinExistence type="predicted"/>
<feature type="transmembrane region" description="Helical" evidence="1">
    <location>
        <begin position="572"/>
        <end position="593"/>
    </location>
</feature>
<dbReference type="RefSeq" id="WP_104692206.1">
    <property type="nucleotide sequence ID" value="NZ_FZML01000004.1"/>
</dbReference>
<dbReference type="SUPFAM" id="SSF82693">
    <property type="entry name" value="Multidrug efflux transporter AcrB pore domain, PN1, PN2, PC1 and PC2 subdomains"/>
    <property type="match status" value="1"/>
</dbReference>
<dbReference type="PANTHER" id="PTHR32063">
    <property type="match status" value="1"/>
</dbReference>
<dbReference type="PRINTS" id="PR00702">
    <property type="entry name" value="ACRIFLAVINRP"/>
</dbReference>
<accession>A0A377PTA1</accession>
<feature type="transmembrane region" description="Helical" evidence="1">
    <location>
        <begin position="12"/>
        <end position="29"/>
    </location>
</feature>
<keyword evidence="1 2" id="KW-0812">Transmembrane</keyword>
<keyword evidence="5" id="KW-1185">Reference proteome</keyword>
<dbReference type="Proteomes" id="UP000255139">
    <property type="component" value="Unassembled WGS sequence"/>
</dbReference>
<dbReference type="GO" id="GO:0005886">
    <property type="term" value="C:plasma membrane"/>
    <property type="evidence" value="ECO:0007669"/>
    <property type="project" value="TreeGrafter"/>
</dbReference>
<feature type="transmembrane region" description="Helical" evidence="1">
    <location>
        <begin position="934"/>
        <end position="954"/>
    </location>
</feature>
<feature type="transmembrane region" description="Helical" evidence="1">
    <location>
        <begin position="334"/>
        <end position="354"/>
    </location>
</feature>
<dbReference type="AlphaFoldDB" id="A0A377PTA1"/>
<feature type="transmembrane region" description="Helical" evidence="1">
    <location>
        <begin position="908"/>
        <end position="928"/>
    </location>
</feature>
<reference evidence="2 5" key="2">
    <citation type="submission" date="2018-06" db="EMBL/GenBank/DDBJ databases">
        <authorList>
            <consortium name="Pathogen Informatics"/>
            <person name="Doyle S."/>
        </authorList>
    </citation>
    <scope>NUCLEOTIDE SEQUENCE [LARGE SCALE GENOMIC DNA]</scope>
    <source>
        <strain evidence="2 5">NCTC12714</strain>
    </source>
</reference>
<dbReference type="InterPro" id="IPR001036">
    <property type="entry name" value="Acrflvin-R"/>
</dbReference>
<dbReference type="PANTHER" id="PTHR32063:SF0">
    <property type="entry name" value="SWARMING MOTILITY PROTEIN SWRC"/>
    <property type="match status" value="1"/>
</dbReference>
<dbReference type="Gene3D" id="3.30.70.1430">
    <property type="entry name" value="Multidrug efflux transporter AcrB pore domain"/>
    <property type="match status" value="2"/>
</dbReference>
<evidence type="ECO:0000313" key="3">
    <source>
        <dbReference type="EMBL" id="TLE00230.1"/>
    </source>
</evidence>
<evidence type="ECO:0000256" key="1">
    <source>
        <dbReference type="SAM" id="Phobius"/>
    </source>
</evidence>
<dbReference type="STRING" id="216.LS73_06475"/>
<evidence type="ECO:0000313" key="2">
    <source>
        <dbReference type="EMBL" id="STQ85719.1"/>
    </source>
</evidence>
<protein>
    <submittedName>
        <fullName evidence="3">Efflux RND transporter permease subunit</fullName>
    </submittedName>
    <submittedName>
        <fullName evidence="2">Transmembrane Acr-type transport protein</fullName>
    </submittedName>
</protein>
<dbReference type="SUPFAM" id="SSF82714">
    <property type="entry name" value="Multidrug efflux transporter AcrB TolC docking domain, DN and DC subdomains"/>
    <property type="match status" value="2"/>
</dbReference>
<name>A0A377PTA1_9HELI</name>
<gene>
    <name evidence="2" type="primary">bepE</name>
    <name evidence="3" type="ORF">LS73_005350</name>
    <name evidence="2" type="ORF">NCTC12714_00506</name>
</gene>